<reference evidence="1" key="2">
    <citation type="submission" date="2022-01" db="EMBL/GenBank/DDBJ databases">
        <authorList>
            <person name="Yamashiro T."/>
            <person name="Shiraishi A."/>
            <person name="Satake H."/>
            <person name="Nakayama K."/>
        </authorList>
    </citation>
    <scope>NUCLEOTIDE SEQUENCE</scope>
</reference>
<reference evidence="1" key="1">
    <citation type="journal article" date="2022" name="Int. J. Mol. Sci.">
        <title>Draft Genome of Tanacetum Coccineum: Genomic Comparison of Closely Related Tanacetum-Family Plants.</title>
        <authorList>
            <person name="Yamashiro T."/>
            <person name="Shiraishi A."/>
            <person name="Nakayama K."/>
            <person name="Satake H."/>
        </authorList>
    </citation>
    <scope>NUCLEOTIDE SEQUENCE</scope>
</reference>
<sequence>MVPIPFGVWNFIAPWIVDTTIPIYCMAVLPCSMLYGESHLTMTKLSVFVTMRRPSPIVISKGTSPRGQEYSPEKPTSGVFESTRKDLIDVFFHVSFPRVTTSSAYHENMGLVPDTDLCRVRDLCGNGSIWSCLKTTYFQGSKGYAHPLGGIEEWFRLERILKTLQPFTLSASPGWMLSEVVGDTSLARSGLGSISNSSSQPSLKYSNSLQRSSLRIYLWNSFKQTVVVTNGLSMELKFWVYEVVSENPVVPWMASLIVQIWARSGFDEIKEFLRCLRDCQVLDNLCRKAHLLEDKQIPSVGVFDEVFLALGWHLEEIHVTWAHLEKKRTRLQTCTKIHQEVLFSERGDGVASIKQCRRNLSSNGVWILAMTSQRSRFKVDLEPYT</sequence>
<comment type="caution">
    <text evidence="1">The sequence shown here is derived from an EMBL/GenBank/DDBJ whole genome shotgun (WGS) entry which is preliminary data.</text>
</comment>
<name>A0ABQ5HBI1_9ASTR</name>
<gene>
    <name evidence="1" type="ORF">Tco_1066825</name>
</gene>
<evidence type="ECO:0000313" key="2">
    <source>
        <dbReference type="Proteomes" id="UP001151760"/>
    </source>
</evidence>
<dbReference type="Proteomes" id="UP001151760">
    <property type="component" value="Unassembled WGS sequence"/>
</dbReference>
<dbReference type="EMBL" id="BQNB010019419">
    <property type="protein sequence ID" value="GJT85108.1"/>
    <property type="molecule type" value="Genomic_DNA"/>
</dbReference>
<organism evidence="1 2">
    <name type="scientific">Tanacetum coccineum</name>
    <dbReference type="NCBI Taxonomy" id="301880"/>
    <lineage>
        <taxon>Eukaryota</taxon>
        <taxon>Viridiplantae</taxon>
        <taxon>Streptophyta</taxon>
        <taxon>Embryophyta</taxon>
        <taxon>Tracheophyta</taxon>
        <taxon>Spermatophyta</taxon>
        <taxon>Magnoliopsida</taxon>
        <taxon>eudicotyledons</taxon>
        <taxon>Gunneridae</taxon>
        <taxon>Pentapetalae</taxon>
        <taxon>asterids</taxon>
        <taxon>campanulids</taxon>
        <taxon>Asterales</taxon>
        <taxon>Asteraceae</taxon>
        <taxon>Asteroideae</taxon>
        <taxon>Anthemideae</taxon>
        <taxon>Anthemidinae</taxon>
        <taxon>Tanacetum</taxon>
    </lineage>
</organism>
<keyword evidence="2" id="KW-1185">Reference proteome</keyword>
<proteinExistence type="predicted"/>
<accession>A0ABQ5HBI1</accession>
<evidence type="ECO:0000313" key="1">
    <source>
        <dbReference type="EMBL" id="GJT85108.1"/>
    </source>
</evidence>
<protein>
    <submittedName>
        <fullName evidence="1">Uncharacterized protein</fullName>
    </submittedName>
</protein>